<dbReference type="InterPro" id="IPR011068">
    <property type="entry name" value="NuclTrfase_I-like_C"/>
</dbReference>
<dbReference type="Gene3D" id="1.10.1410.10">
    <property type="match status" value="1"/>
</dbReference>
<keyword evidence="5" id="KW-1185">Reference proteome</keyword>
<evidence type="ECO:0000256" key="2">
    <source>
        <dbReference type="ARBA" id="ARBA00022741"/>
    </source>
</evidence>
<keyword evidence="2" id="KW-0547">Nucleotide-binding</keyword>
<protein>
    <recommendedName>
        <fullName evidence="4">Poly(A) polymerase RNA-binding domain-containing protein</fullName>
    </recommendedName>
</protein>
<dbReference type="Proteomes" id="UP000887560">
    <property type="component" value="Unplaced"/>
</dbReference>
<dbReference type="GO" id="GO:0003723">
    <property type="term" value="F:RNA binding"/>
    <property type="evidence" value="ECO:0007669"/>
    <property type="project" value="InterPro"/>
</dbReference>
<dbReference type="InterPro" id="IPR007010">
    <property type="entry name" value="PolA_pol_RNA-bd_dom"/>
</dbReference>
<evidence type="ECO:0000256" key="3">
    <source>
        <dbReference type="ARBA" id="ARBA00022840"/>
    </source>
</evidence>
<evidence type="ECO:0000256" key="1">
    <source>
        <dbReference type="ARBA" id="ARBA00022679"/>
    </source>
</evidence>
<dbReference type="AlphaFoldDB" id="A0A915NAS3"/>
<evidence type="ECO:0000259" key="4">
    <source>
        <dbReference type="Pfam" id="PF04926"/>
    </source>
</evidence>
<evidence type="ECO:0000313" key="6">
    <source>
        <dbReference type="WBParaSite" id="scf7180000416236.g177"/>
    </source>
</evidence>
<dbReference type="GO" id="GO:0016779">
    <property type="term" value="F:nucleotidyltransferase activity"/>
    <property type="evidence" value="ECO:0007669"/>
    <property type="project" value="InterPro"/>
</dbReference>
<dbReference type="Pfam" id="PF04926">
    <property type="entry name" value="PAP_RNA-bind"/>
    <property type="match status" value="1"/>
</dbReference>
<keyword evidence="1" id="KW-0808">Transferase</keyword>
<dbReference type="GO" id="GO:0005524">
    <property type="term" value="F:ATP binding"/>
    <property type="evidence" value="ECO:0007669"/>
    <property type="project" value="UniProtKB-KW"/>
</dbReference>
<proteinExistence type="predicted"/>
<accession>A0A915NAS3</accession>
<dbReference type="SUPFAM" id="SSF55003">
    <property type="entry name" value="PAP/Archaeal CCA-adding enzyme, C-terminal domain"/>
    <property type="match status" value="1"/>
</dbReference>
<name>A0A915NAS3_9BILA</name>
<dbReference type="Gene3D" id="3.30.70.590">
    <property type="entry name" value="Poly(A) polymerase predicted RNA binding domain"/>
    <property type="match status" value="1"/>
</dbReference>
<organism evidence="5 6">
    <name type="scientific">Meloidogyne floridensis</name>
    <dbReference type="NCBI Taxonomy" id="298350"/>
    <lineage>
        <taxon>Eukaryota</taxon>
        <taxon>Metazoa</taxon>
        <taxon>Ecdysozoa</taxon>
        <taxon>Nematoda</taxon>
        <taxon>Chromadorea</taxon>
        <taxon>Rhabditida</taxon>
        <taxon>Tylenchina</taxon>
        <taxon>Tylenchomorpha</taxon>
        <taxon>Tylenchoidea</taxon>
        <taxon>Meloidogynidae</taxon>
        <taxon>Meloidogyninae</taxon>
        <taxon>Meloidogyne</taxon>
    </lineage>
</organism>
<evidence type="ECO:0000313" key="5">
    <source>
        <dbReference type="Proteomes" id="UP000887560"/>
    </source>
</evidence>
<keyword evidence="3" id="KW-0067">ATP-binding</keyword>
<reference evidence="6" key="1">
    <citation type="submission" date="2022-11" db="UniProtKB">
        <authorList>
            <consortium name="WormBaseParasite"/>
        </authorList>
    </citation>
    <scope>IDENTIFICATION</scope>
</reference>
<dbReference type="WBParaSite" id="scf7180000416236.g177">
    <property type="protein sequence ID" value="scf7180000416236.g177"/>
    <property type="gene ID" value="scf7180000416236.g177"/>
</dbReference>
<sequence length="215" mass="24995">NKANNDQKEEGINIYSPTYPEQSLTYKITKSNLKIIVNVMFKGLRNIHKLLIDQPYQNKMSYFGKIVEGTEYKNLYNHYVVVSCITTTQISQENFCSFIESQLDKELVNQLENFEEVDYCHIGLKTEKCGIKIDERKHFCTSWLLGIKFIQQISYELSTKFNDKFEKIKETLINKFVLKNLGQRIDAESEVKILMCKGGDIKVRAAVIKIRPICS</sequence>
<dbReference type="GO" id="GO:0031123">
    <property type="term" value="P:RNA 3'-end processing"/>
    <property type="evidence" value="ECO:0007669"/>
    <property type="project" value="InterPro"/>
</dbReference>
<feature type="domain" description="Poly(A) polymerase RNA-binding" evidence="4">
    <location>
        <begin position="76"/>
        <end position="125"/>
    </location>
</feature>